<reference evidence="3" key="2">
    <citation type="submission" date="2025-08" db="UniProtKB">
        <authorList>
            <consortium name="RefSeq"/>
        </authorList>
    </citation>
    <scope>IDENTIFICATION</scope>
    <source>
        <tissue evidence="3">Leaf</tissue>
    </source>
</reference>
<gene>
    <name evidence="3" type="primary">LOC116209129</name>
</gene>
<evidence type="ECO:0000256" key="1">
    <source>
        <dbReference type="SAM" id="MobiDB-lite"/>
    </source>
</evidence>
<dbReference type="RefSeq" id="XP_031398545.1">
    <property type="nucleotide sequence ID" value="XM_031542685.1"/>
</dbReference>
<evidence type="ECO:0000313" key="2">
    <source>
        <dbReference type="Proteomes" id="UP000515151"/>
    </source>
</evidence>
<reference evidence="2" key="1">
    <citation type="journal article" date="2020" name="Plant Biotechnol. J.">
        <title>The pomegranate (Punica granatum L.) draft genome dissects genetic divergence between soft- and hard-seeded cultivars.</title>
        <authorList>
            <person name="Luo X."/>
            <person name="Li H."/>
            <person name="Wu Z."/>
            <person name="Yao W."/>
            <person name="Zhao P."/>
            <person name="Cao D."/>
            <person name="Yu H."/>
            <person name="Li K."/>
            <person name="Poudel K."/>
            <person name="Zhao D."/>
            <person name="Zhang F."/>
            <person name="Xia X."/>
            <person name="Chen L."/>
            <person name="Wang Q."/>
            <person name="Jing D."/>
            <person name="Cao S."/>
        </authorList>
    </citation>
    <scope>NUCLEOTIDE SEQUENCE [LARGE SCALE GENOMIC DNA]</scope>
    <source>
        <strain evidence="2">cv. Tunisia</strain>
    </source>
</reference>
<keyword evidence="2" id="KW-1185">Reference proteome</keyword>
<evidence type="ECO:0000313" key="3">
    <source>
        <dbReference type="RefSeq" id="XP_031398545.1"/>
    </source>
</evidence>
<proteinExistence type="predicted"/>
<feature type="region of interest" description="Disordered" evidence="1">
    <location>
        <begin position="78"/>
        <end position="113"/>
    </location>
</feature>
<sequence length="168" mass="19462">MKALAAANFGGGRWLLAEPALLCPDLVALLLDLLCPELATAVLALPLALQQVAAPFSTVFHCFPFLSFWGFFQFEKKKNRDRETEQERNRERKRESSVREKTREWDEKGSEEGGCDCRGEFLQKTDKLRDASRVDRKAILMIDRAEDIDCVLRRSSLVNHFWCWPWDR</sequence>
<dbReference type="AlphaFoldDB" id="A0A6P8DRC2"/>
<dbReference type="GeneID" id="116209129"/>
<organism evidence="2 3">
    <name type="scientific">Punica granatum</name>
    <name type="common">Pomegranate</name>
    <dbReference type="NCBI Taxonomy" id="22663"/>
    <lineage>
        <taxon>Eukaryota</taxon>
        <taxon>Viridiplantae</taxon>
        <taxon>Streptophyta</taxon>
        <taxon>Embryophyta</taxon>
        <taxon>Tracheophyta</taxon>
        <taxon>Spermatophyta</taxon>
        <taxon>Magnoliopsida</taxon>
        <taxon>eudicotyledons</taxon>
        <taxon>Gunneridae</taxon>
        <taxon>Pentapetalae</taxon>
        <taxon>rosids</taxon>
        <taxon>malvids</taxon>
        <taxon>Myrtales</taxon>
        <taxon>Lythraceae</taxon>
        <taxon>Punica</taxon>
    </lineage>
</organism>
<accession>A0A6P8DRC2</accession>
<protein>
    <submittedName>
        <fullName evidence="3">Uncharacterized protein LOC116209129</fullName>
    </submittedName>
</protein>
<name>A0A6P8DRC2_PUNGR</name>
<dbReference type="Proteomes" id="UP000515151">
    <property type="component" value="Chromosome 5"/>
</dbReference>